<accession>A0A3T1CWF5</accession>
<organism evidence="1 2">
    <name type="scientific">Acanthamoeba castellanii medusavirus J1</name>
    <dbReference type="NCBI Taxonomy" id="3114988"/>
    <lineage>
        <taxon>Viruses</taxon>
        <taxon>Varidnaviria</taxon>
        <taxon>Bamfordvirae</taxon>
        <taxon>Nucleocytoviricota</taxon>
        <taxon>Megaviricetes</taxon>
        <taxon>Mamonoviridae</taxon>
        <taxon>Medusavirus</taxon>
        <taxon>Medusavirus medusae</taxon>
    </lineage>
</organism>
<dbReference type="KEGG" id="vg:80540522"/>
<protein>
    <submittedName>
        <fullName evidence="1">Uncharacterized protein</fullName>
    </submittedName>
</protein>
<dbReference type="EMBL" id="AP018495">
    <property type="protein sequence ID" value="BBI30170.1"/>
    <property type="molecule type" value="Genomic_DNA"/>
</dbReference>
<proteinExistence type="predicted"/>
<evidence type="ECO:0000313" key="2">
    <source>
        <dbReference type="Proteomes" id="UP001161669"/>
    </source>
</evidence>
<sequence>MHATKHWKLAQQRTIEVAHHIKPFTGYWFDRGAAKRTCDDLIGLDSSTLTMRILLESLATTESAKLRAIVRREALAMQKLATRAMRLPCKKGSATPEQLEAMRNARCEALGAIQELITMLEVQILP</sequence>
<dbReference type="Proteomes" id="UP001161669">
    <property type="component" value="Segment"/>
</dbReference>
<keyword evidence="2" id="KW-1185">Reference proteome</keyword>
<name>A0A3T1CWF5_9VIRU</name>
<reference evidence="2" key="1">
    <citation type="journal article" date="2019" name="J. Virol.">
        <title>Medusavirus, a novel large DNA virus discovered from hot spring water.</title>
        <authorList>
            <person name="Yoshikawa G."/>
            <person name="Blanc-Mathieu R."/>
            <person name="Song C."/>
            <person name="Kayama Y."/>
            <person name="Mochizuki T."/>
            <person name="Murata K."/>
            <person name="Ogata H."/>
            <person name="Takemura M."/>
        </authorList>
    </citation>
    <scope>NUCLEOTIDE SEQUENCE [LARGE SCALE GENOMIC DNA]</scope>
</reference>
<evidence type="ECO:0000313" key="1">
    <source>
        <dbReference type="EMBL" id="BBI30170.1"/>
    </source>
</evidence>